<dbReference type="EMBL" id="FRAH01000053">
    <property type="protein sequence ID" value="SHK91595.1"/>
    <property type="molecule type" value="Genomic_DNA"/>
</dbReference>
<dbReference type="GO" id="GO:0010181">
    <property type="term" value="F:FMN binding"/>
    <property type="evidence" value="ECO:0007669"/>
    <property type="project" value="InterPro"/>
</dbReference>
<evidence type="ECO:0000256" key="1">
    <source>
        <dbReference type="ARBA" id="ARBA00022737"/>
    </source>
</evidence>
<dbReference type="Proteomes" id="UP000183975">
    <property type="component" value="Unassembled WGS sequence"/>
</dbReference>
<dbReference type="InterPro" id="IPR001119">
    <property type="entry name" value="SLH_dom"/>
</dbReference>
<dbReference type="Pfam" id="PF00395">
    <property type="entry name" value="SLH"/>
    <property type="match status" value="3"/>
</dbReference>
<feature type="region of interest" description="Disordered" evidence="2">
    <location>
        <begin position="1700"/>
        <end position="1728"/>
    </location>
</feature>
<feature type="compositionally biased region" description="Polar residues" evidence="2">
    <location>
        <begin position="1717"/>
        <end position="1727"/>
    </location>
</feature>
<evidence type="ECO:0000313" key="6">
    <source>
        <dbReference type="Proteomes" id="UP000183975"/>
    </source>
</evidence>
<keyword evidence="3" id="KW-0732">Signal</keyword>
<dbReference type="Pfam" id="PF13287">
    <property type="entry name" value="Fn3_assoc"/>
    <property type="match status" value="1"/>
</dbReference>
<dbReference type="Gene3D" id="2.60.40.3630">
    <property type="match status" value="2"/>
</dbReference>
<evidence type="ECO:0000259" key="4">
    <source>
        <dbReference type="PROSITE" id="PS51272"/>
    </source>
</evidence>
<feature type="compositionally biased region" description="Basic and acidic residues" evidence="2">
    <location>
        <begin position="1704"/>
        <end position="1713"/>
    </location>
</feature>
<proteinExistence type="predicted"/>
<evidence type="ECO:0000256" key="3">
    <source>
        <dbReference type="SAM" id="SignalP"/>
    </source>
</evidence>
<dbReference type="Gene3D" id="3.90.1010.20">
    <property type="match status" value="3"/>
</dbReference>
<feature type="domain" description="SLH" evidence="4">
    <location>
        <begin position="27"/>
        <end position="89"/>
    </location>
</feature>
<keyword evidence="6" id="KW-1185">Reference proteome</keyword>
<feature type="chain" id="PRO_5012161103" evidence="3">
    <location>
        <begin position="27"/>
        <end position="2482"/>
    </location>
</feature>
<dbReference type="SMART" id="SM00900">
    <property type="entry name" value="FMN_bind"/>
    <property type="match status" value="5"/>
</dbReference>
<dbReference type="Pfam" id="PF04205">
    <property type="entry name" value="FMN_bind"/>
    <property type="match status" value="4"/>
</dbReference>
<sequence>MAKEHQKRVLAALMAASIAIPTPVLAASPADFSDFPNNWATNALSYAVSNGLLSGDSGKIRANDTLKRAEMAAILNRLAGAVKGASLTGYTDVPATAWYFEDMAKAVQMGTFAGDGGMLRPEAPITRQEVFAVLARFYCLEQSNTDVLQQYADSDQIAPWARDAVAAMVQAGYIHGNEGKLSPLAPITRAEFSQVLYQLAGNIAEDGKTADANLEGNLIVRKDDASLYNVTVKGDLVIADGVQRVKLDNVKVEGRILVRGGGDGVEFSKTTAGKGVLAVHPIQTNFTAADSSLGEVTLSSDTKLSGDFDKVQISKPLSLTVEKGKIGAVQVEAGAENAKIQVEKDGTVSKVEAKAKGTQISGAGNVGEVHAGGDGVQVFTENTKVIAGDNVSGVQAGGKEVQPKTTVTTDQKSAEEELPVRKKKHSSSSSGSSGGSGGSSSSSEEKKKGVLADGIWYGTGTDSLYYQAKGPDIVRVVVKDGQVTAAYSEKHIEDESFERGQNVLNHVKGIRKAEDVDKLEAQLRQKTGAAYDAVSGATETAKGHLSALKNAVLRAEKYSSDQVKQNVQWFDFEKKPKANMNFGEKLDLTGTVLKVHLADGQTKSVPFDKISEYGITTNIENGTVITKDTPGVNQHGALQVQFRQNDGLIVMPAKVVASKKTTRKTPTHLLITFADGKTQKMELDENQWDYSIKAEGKIKDIKVYDNDRLLTEAVYQEEYNDWEAFLGEVSPGEGFTGWKYNTYYISMDNQTDDSAVASFTLDTELLQTVYGVGYKLDLSLLNINLVTEKGSKQRKVGWDACKAKGFTAEPDQDYIFTKEDAQKGTKTIQIKNNGVTQSFDVQVIDYEKQIPAKIELSSKTGEPIQTITIPGEKWKNAHGMYSLYNVKMPETYQKWEKDTFTIKVYNAAGEALSDYTVEKAIDGKALEIAFPHYTEYDSYGGYVRLLFDFSGKTEPTQPEGKIADGEWYGTATWGRYYPDRGPNVVKVTVKDGVITGAESIKYTDDTRYAGGKNILKKAVGLSDLSSLSKALTEKKGDAFDAVSGATETAKGHLSAMENALAKAKQYGLDQKDQQIAWMEFKVKPALTAKFNMPLDLSQTELTLHMTDGKEKTAPFNQLQEYGIVTNYQNGDTITKQTEGMKNGTLLVKFTHELSQTTIPVRIAFFDEVKQKSPTHILVTMQDDRTQKIQLEGNEFRYRLETEGSIKAMAIYDNDKKLADGVFEDGYNSWKFALKGVAVGDDYTGWKFENYFVDLDTSADTSAVASFTLDTSLVPKQYAVGEAFQLDNLNISLKTEKGSSQRLNGWAECRNRGFAASMENGHIFTAKEAGKQTITISMGEHQQTFQVEVKDYASQIPAKVELYDSAKDTLLQTITVENREWKTEKGCVTKKGIELPDTYKGWKSDTFKVKVYNSENELIQDEVYKVGLDYYKEALEIDFPNYKEYYGKGGYLKMYFSFQKTTEGPTEEPNATAEGSAKVGEFGYDAKVTVIYNKKTKEIVSVTDNGTEAGGNDSFWKKAAAMFEKFKGKTAKDIDSIDAVASATVSSNAIKEAVKKALGEETETTEEATETAEGSKTVGSFGYDAKVTVTYNKKTGEIVSVTDNGTEAGGNDSFWKKAAAMFEKFKGKTAKDIDGIDAVASATVSSEAIKGAVKEALSSKSGEVSEPKVTAADLRTNLLFAATENALLNISAPEGADVFYTTDGSDPKGDDASKKKLNQPTLSLNGNGNDADETISLKLAAQKDGKWSKVLEIPLTFVKIPPLDTGTKVYTGQAECKGNEGKPYTVKVRVTTVNGRIALLEDNGTEIPGTIDESFWLGGDVMGASGMPEKLKGKTLEEVLKARTTPSEKEEEKVDAISGATLSSDAVKYAVIDALRSKPIREGTGEIAPPTFQSTRQVAPNGKINSIFVTMKAPEGTVIHYTIDGSEPTEESPTPSKDPIFHEDSGAELKAERETYADGRVILLKAAAFQDGKRSETVTGRYVFANPNPKHSYELGQFSGKADGITARVEFESPNFDQKYYLTKIRLDDASEKAYAAFLPELFSQIYLKQGVEGVTPISGHEEESRKVLAAVQAALQEGSVAAEPVITVSPKQGNYGNDEKVTVEIACATDGAEIYYVVENSNDLTSGKLSDFEKHKALYEKPLTLTMENPKGGTLYIRAAAKVGEKNWSPTARKDLTFVKAVGKEAFEVNGSKYGTWKEAVSALEEAGSGEIILGDDVELQEKDTFPSVSCTIRSGNERKCKIKGGVMEARADITFENVVYDVNRIYGNGHSVTIGADVETPFSFTRRAIFAGTAHDAEEKEITANPVLSVESGKFALYGSGSSGTTLKGNVEIKVKGTADVEVAGAYMSSTVDGKVTVSVEDGAVLSEFLGELSKGSVKELELVMTGSPKLDGRTFRGTVNGTPKGTLDLRQASLSPEQVEKFKDFAEVLKADSPAAEETLTKPDEETVTVEKEKEEAAVIAKMIAEAVSDFSDPGESDLL</sequence>
<evidence type="ECO:0000256" key="2">
    <source>
        <dbReference type="SAM" id="MobiDB-lite"/>
    </source>
</evidence>
<organism evidence="5 6">
    <name type="scientific">Anaerotignum lactatifermentans DSM 14214</name>
    <dbReference type="NCBI Taxonomy" id="1121323"/>
    <lineage>
        <taxon>Bacteria</taxon>
        <taxon>Bacillati</taxon>
        <taxon>Bacillota</taxon>
        <taxon>Clostridia</taxon>
        <taxon>Lachnospirales</taxon>
        <taxon>Anaerotignaceae</taxon>
        <taxon>Anaerotignum</taxon>
    </lineage>
</organism>
<evidence type="ECO:0000313" key="5">
    <source>
        <dbReference type="EMBL" id="SHK91595.1"/>
    </source>
</evidence>
<feature type="signal peptide" evidence="3">
    <location>
        <begin position="1"/>
        <end position="26"/>
    </location>
</feature>
<gene>
    <name evidence="5" type="ORF">SAMN02745138_02565</name>
</gene>
<dbReference type="GO" id="GO:0016020">
    <property type="term" value="C:membrane"/>
    <property type="evidence" value="ECO:0007669"/>
    <property type="project" value="InterPro"/>
</dbReference>
<accession>A0A1M6WDQ5</accession>
<name>A0A1M6WDQ5_9FIRM</name>
<protein>
    <submittedName>
        <fullName evidence="5">Chitobiase/beta-hexosaminidase C-terminal domain-containing protein</fullName>
    </submittedName>
</protein>
<feature type="region of interest" description="Disordered" evidence="2">
    <location>
        <begin position="390"/>
        <end position="445"/>
    </location>
</feature>
<dbReference type="OrthoDB" id="2065172at2"/>
<dbReference type="InterPro" id="IPR026876">
    <property type="entry name" value="Fn3_assoc_repeat"/>
</dbReference>
<feature type="domain" description="SLH" evidence="4">
    <location>
        <begin position="148"/>
        <end position="210"/>
    </location>
</feature>
<dbReference type="PROSITE" id="PS51272">
    <property type="entry name" value="SLH"/>
    <property type="match status" value="3"/>
</dbReference>
<dbReference type="RefSeq" id="WP_072852393.1">
    <property type="nucleotide sequence ID" value="NZ_FRAH01000053.1"/>
</dbReference>
<dbReference type="InterPro" id="IPR007329">
    <property type="entry name" value="FMN-bd"/>
</dbReference>
<feature type="domain" description="SLH" evidence="4">
    <location>
        <begin position="90"/>
        <end position="147"/>
    </location>
</feature>
<keyword evidence="1" id="KW-0677">Repeat</keyword>
<reference evidence="5 6" key="1">
    <citation type="submission" date="2016-11" db="EMBL/GenBank/DDBJ databases">
        <authorList>
            <person name="Jaros S."/>
            <person name="Januszkiewicz K."/>
            <person name="Wedrychowicz H."/>
        </authorList>
    </citation>
    <scope>NUCLEOTIDE SEQUENCE [LARGE SCALE GENOMIC DNA]</scope>
    <source>
        <strain evidence="5 6">DSM 14214</strain>
    </source>
</reference>